<dbReference type="RefSeq" id="WP_328956861.1">
    <property type="nucleotide sequence ID" value="NZ_CP108110.1"/>
</dbReference>
<evidence type="ECO:0000256" key="1">
    <source>
        <dbReference type="SAM" id="MobiDB-lite"/>
    </source>
</evidence>
<sequence length="287" mass="30584">MGTPPPPSSPSPSPSPQNGPGFAGFPQQPPAPNSPPGFGPPPGLPSAPGAPGAPTVPGSAAVAGAPAPGGRRSGGLRRNATWAFVGAILASAVWTGTVLVVPGLVDDGSAAKSLRGYHAVDRICDAGKLTAFRGKYKMVDNYPLEHVGRTDSMDVMRCYALMKRTPADSETTDYATLDIRAELHRAVDSAPEFAALRQYFEQQKYEITPVPGLGEEAYLAYGDEPTSSDKTFHDINYYLQVRDGGMTYSLYWTDNYQVGKNHTLDRETVRKAMLDDTRDMLKAIGGP</sequence>
<dbReference type="Proteomes" id="UP001432222">
    <property type="component" value="Chromosome"/>
</dbReference>
<dbReference type="EMBL" id="CP108110">
    <property type="protein sequence ID" value="WUQ86222.1"/>
    <property type="molecule type" value="Genomic_DNA"/>
</dbReference>
<feature type="region of interest" description="Disordered" evidence="1">
    <location>
        <begin position="1"/>
        <end position="75"/>
    </location>
</feature>
<name>A0ABZ1U8D0_9ACTN</name>
<organism evidence="2 3">
    <name type="scientific">Kitasatospora purpeofusca</name>
    <dbReference type="NCBI Taxonomy" id="67352"/>
    <lineage>
        <taxon>Bacteria</taxon>
        <taxon>Bacillati</taxon>
        <taxon>Actinomycetota</taxon>
        <taxon>Actinomycetes</taxon>
        <taxon>Kitasatosporales</taxon>
        <taxon>Streptomycetaceae</taxon>
        <taxon>Kitasatospora</taxon>
    </lineage>
</organism>
<proteinExistence type="predicted"/>
<feature type="compositionally biased region" description="Pro residues" evidence="1">
    <location>
        <begin position="1"/>
        <end position="17"/>
    </location>
</feature>
<feature type="compositionally biased region" description="Pro residues" evidence="1">
    <location>
        <begin position="27"/>
        <end position="45"/>
    </location>
</feature>
<protein>
    <submittedName>
        <fullName evidence="2">Uncharacterized protein</fullName>
    </submittedName>
</protein>
<gene>
    <name evidence="2" type="ORF">OHA16_26675</name>
</gene>
<keyword evidence="3" id="KW-1185">Reference proteome</keyword>
<evidence type="ECO:0000313" key="3">
    <source>
        <dbReference type="Proteomes" id="UP001432222"/>
    </source>
</evidence>
<evidence type="ECO:0000313" key="2">
    <source>
        <dbReference type="EMBL" id="WUQ86222.1"/>
    </source>
</evidence>
<feature type="compositionally biased region" description="Low complexity" evidence="1">
    <location>
        <begin position="46"/>
        <end position="75"/>
    </location>
</feature>
<accession>A0ABZ1U8D0</accession>
<reference evidence="2" key="1">
    <citation type="submission" date="2022-10" db="EMBL/GenBank/DDBJ databases">
        <title>The complete genomes of actinobacterial strains from the NBC collection.</title>
        <authorList>
            <person name="Joergensen T.S."/>
            <person name="Alvarez Arevalo M."/>
            <person name="Sterndorff E.B."/>
            <person name="Faurdal D."/>
            <person name="Vuksanovic O."/>
            <person name="Mourched A.-S."/>
            <person name="Charusanti P."/>
            <person name="Shaw S."/>
            <person name="Blin K."/>
            <person name="Weber T."/>
        </authorList>
    </citation>
    <scope>NUCLEOTIDE SEQUENCE</scope>
    <source>
        <strain evidence="2">NBC_00222</strain>
    </source>
</reference>